<dbReference type="AlphaFoldDB" id="A0AAE0H838"/>
<feature type="domain" description="Argininosuccinate lyase C-terminal" evidence="2">
    <location>
        <begin position="20"/>
        <end position="83"/>
    </location>
</feature>
<dbReference type="RefSeq" id="XP_062654964.1">
    <property type="nucleotide sequence ID" value="XM_062800951.1"/>
</dbReference>
<dbReference type="GO" id="GO:0005829">
    <property type="term" value="C:cytosol"/>
    <property type="evidence" value="ECO:0007669"/>
    <property type="project" value="TreeGrafter"/>
</dbReference>
<dbReference type="PANTHER" id="PTHR43814">
    <property type="entry name" value="ARGININOSUCCINATE LYASE"/>
    <property type="match status" value="1"/>
</dbReference>
<keyword evidence="4" id="KW-1185">Reference proteome</keyword>
<name>A0AAE0H838_9PEZI</name>
<comment type="similarity">
    <text evidence="1">Belongs to the lyase 1 family. Argininosuccinate lyase subfamily.</text>
</comment>
<sequence>VLAMLKIHGDKMKAALTDDMLATDIADYLVRRGVPFRQTHHIAGAIVRKAEKAGVSIPALPLGDLKEISPLFEDDVAQVFDFRGLRFAAPAAARCWRKLRRLRLSWGRIRHLVCFTWPAVGPSRVCAGNQNKE</sequence>
<gene>
    <name evidence="3" type="ORF">B0H64DRAFT_330630</name>
</gene>
<organism evidence="3 4">
    <name type="scientific">Chaetomium fimeti</name>
    <dbReference type="NCBI Taxonomy" id="1854472"/>
    <lineage>
        <taxon>Eukaryota</taxon>
        <taxon>Fungi</taxon>
        <taxon>Dikarya</taxon>
        <taxon>Ascomycota</taxon>
        <taxon>Pezizomycotina</taxon>
        <taxon>Sordariomycetes</taxon>
        <taxon>Sordariomycetidae</taxon>
        <taxon>Sordariales</taxon>
        <taxon>Chaetomiaceae</taxon>
        <taxon>Chaetomium</taxon>
    </lineage>
</organism>
<protein>
    <submittedName>
        <fullName evidence="3">Argininosuccinate lyase C-terminal-domain-containing protein</fullName>
    </submittedName>
</protein>
<dbReference type="FunFam" id="1.10.40.30:FF:000001">
    <property type="entry name" value="Argininosuccinate lyase"/>
    <property type="match status" value="1"/>
</dbReference>
<dbReference type="GO" id="GO:0042450">
    <property type="term" value="P:L-arginine biosynthetic process via ornithine"/>
    <property type="evidence" value="ECO:0007669"/>
    <property type="project" value="InterPro"/>
</dbReference>
<dbReference type="PANTHER" id="PTHR43814:SF1">
    <property type="entry name" value="ARGININOSUCCINATE LYASE"/>
    <property type="match status" value="1"/>
</dbReference>
<accession>A0AAE0H838</accession>
<dbReference type="EMBL" id="JAUEPN010000009">
    <property type="protein sequence ID" value="KAK3291450.1"/>
    <property type="molecule type" value="Genomic_DNA"/>
</dbReference>
<feature type="non-terminal residue" evidence="3">
    <location>
        <position position="1"/>
    </location>
</feature>
<reference evidence="3" key="1">
    <citation type="journal article" date="2023" name="Mol. Phylogenet. Evol.">
        <title>Genome-scale phylogeny and comparative genomics of the fungal order Sordariales.</title>
        <authorList>
            <person name="Hensen N."/>
            <person name="Bonometti L."/>
            <person name="Westerberg I."/>
            <person name="Brannstrom I.O."/>
            <person name="Guillou S."/>
            <person name="Cros-Aarteil S."/>
            <person name="Calhoun S."/>
            <person name="Haridas S."/>
            <person name="Kuo A."/>
            <person name="Mondo S."/>
            <person name="Pangilinan J."/>
            <person name="Riley R."/>
            <person name="LaButti K."/>
            <person name="Andreopoulos B."/>
            <person name="Lipzen A."/>
            <person name="Chen C."/>
            <person name="Yan M."/>
            <person name="Daum C."/>
            <person name="Ng V."/>
            <person name="Clum A."/>
            <person name="Steindorff A."/>
            <person name="Ohm R.A."/>
            <person name="Martin F."/>
            <person name="Silar P."/>
            <person name="Natvig D.O."/>
            <person name="Lalanne C."/>
            <person name="Gautier V."/>
            <person name="Ament-Velasquez S.L."/>
            <person name="Kruys A."/>
            <person name="Hutchinson M.I."/>
            <person name="Powell A.J."/>
            <person name="Barry K."/>
            <person name="Miller A.N."/>
            <person name="Grigoriev I.V."/>
            <person name="Debuchy R."/>
            <person name="Gladieux P."/>
            <person name="Hiltunen Thoren M."/>
            <person name="Johannesson H."/>
        </authorList>
    </citation>
    <scope>NUCLEOTIDE SEQUENCE</scope>
    <source>
        <strain evidence="3">CBS 168.71</strain>
    </source>
</reference>
<evidence type="ECO:0000313" key="4">
    <source>
        <dbReference type="Proteomes" id="UP001278766"/>
    </source>
</evidence>
<dbReference type="GO" id="GO:0004056">
    <property type="term" value="F:argininosuccinate lyase activity"/>
    <property type="evidence" value="ECO:0007669"/>
    <property type="project" value="InterPro"/>
</dbReference>
<dbReference type="Pfam" id="PF14698">
    <property type="entry name" value="ASL_C2"/>
    <property type="match status" value="1"/>
</dbReference>
<dbReference type="Gene3D" id="1.10.40.30">
    <property type="entry name" value="Fumarase/aspartase (C-terminal domain)"/>
    <property type="match status" value="1"/>
</dbReference>
<comment type="caution">
    <text evidence="3">The sequence shown here is derived from an EMBL/GenBank/DDBJ whole genome shotgun (WGS) entry which is preliminary data.</text>
</comment>
<dbReference type="InterPro" id="IPR029419">
    <property type="entry name" value="Arg_succ_lyase_C"/>
</dbReference>
<keyword evidence="3" id="KW-0456">Lyase</keyword>
<dbReference type="SUPFAM" id="SSF48557">
    <property type="entry name" value="L-aspartase-like"/>
    <property type="match status" value="1"/>
</dbReference>
<dbReference type="InterPro" id="IPR009049">
    <property type="entry name" value="Argininosuccinate_lyase"/>
</dbReference>
<evidence type="ECO:0000313" key="3">
    <source>
        <dbReference type="EMBL" id="KAK3291450.1"/>
    </source>
</evidence>
<evidence type="ECO:0000256" key="1">
    <source>
        <dbReference type="ARBA" id="ARBA00010755"/>
    </source>
</evidence>
<reference evidence="3" key="2">
    <citation type="submission" date="2023-06" db="EMBL/GenBank/DDBJ databases">
        <authorList>
            <consortium name="Lawrence Berkeley National Laboratory"/>
            <person name="Haridas S."/>
            <person name="Hensen N."/>
            <person name="Bonometti L."/>
            <person name="Westerberg I."/>
            <person name="Brannstrom I.O."/>
            <person name="Guillou S."/>
            <person name="Cros-Aarteil S."/>
            <person name="Calhoun S."/>
            <person name="Kuo A."/>
            <person name="Mondo S."/>
            <person name="Pangilinan J."/>
            <person name="Riley R."/>
            <person name="Labutti K."/>
            <person name="Andreopoulos B."/>
            <person name="Lipzen A."/>
            <person name="Chen C."/>
            <person name="Yanf M."/>
            <person name="Daum C."/>
            <person name="Ng V."/>
            <person name="Clum A."/>
            <person name="Steindorff A."/>
            <person name="Ohm R."/>
            <person name="Martin F."/>
            <person name="Silar P."/>
            <person name="Natvig D."/>
            <person name="Lalanne C."/>
            <person name="Gautier V."/>
            <person name="Ament-Velasquez S.L."/>
            <person name="Kruys A."/>
            <person name="Hutchinson M.I."/>
            <person name="Powell A.J."/>
            <person name="Barry K."/>
            <person name="Miller A.N."/>
            <person name="Grigoriev I.V."/>
            <person name="Debuchy R."/>
            <person name="Gladieux P."/>
            <person name="Thoren M.H."/>
            <person name="Johannesson H."/>
        </authorList>
    </citation>
    <scope>NUCLEOTIDE SEQUENCE</scope>
    <source>
        <strain evidence="3">CBS 168.71</strain>
    </source>
</reference>
<dbReference type="InterPro" id="IPR008948">
    <property type="entry name" value="L-Aspartase-like"/>
</dbReference>
<evidence type="ECO:0000259" key="2">
    <source>
        <dbReference type="Pfam" id="PF14698"/>
    </source>
</evidence>
<dbReference type="GeneID" id="87837899"/>
<proteinExistence type="inferred from homology"/>
<dbReference type="Proteomes" id="UP001278766">
    <property type="component" value="Unassembled WGS sequence"/>
</dbReference>